<keyword evidence="3" id="KW-0964">Secreted</keyword>
<evidence type="ECO:0000256" key="4">
    <source>
        <dbReference type="ARBA" id="ARBA00022729"/>
    </source>
</evidence>
<gene>
    <name evidence="11" type="ORF">B4U45_11470</name>
    <name evidence="12" type="ORF">LAUMK4_05002</name>
</gene>
<dbReference type="Proteomes" id="UP000271464">
    <property type="component" value="Unassembled WGS sequence"/>
</dbReference>
<keyword evidence="4 9" id="KW-0732">Signal</keyword>
<dbReference type="PROSITE" id="PS51352">
    <property type="entry name" value="THIOREDOXIN_2"/>
    <property type="match status" value="1"/>
</dbReference>
<dbReference type="GO" id="GO:0016209">
    <property type="term" value="F:antioxidant activity"/>
    <property type="evidence" value="ECO:0007669"/>
    <property type="project" value="InterPro"/>
</dbReference>
<reference evidence="11 13" key="1">
    <citation type="submission" date="2017-02" db="EMBL/GenBank/DDBJ databases">
        <title>Mycobacterium kansasii genomes.</title>
        <authorList>
            <person name="Borowka P."/>
            <person name="Strapagiel D."/>
            <person name="Marciniak B."/>
            <person name="Lach J."/>
            <person name="Bakula Z."/>
            <person name="Van Ingen J."/>
            <person name="Safianowska A."/>
            <person name="Brzostek A."/>
            <person name="Dziadek J."/>
            <person name="Jagielski T."/>
        </authorList>
    </citation>
    <scope>NUCLEOTIDE SEQUENCE [LARGE SCALE GENOMIC DNA]</scope>
    <source>
        <strain evidence="11 13">12MK</strain>
    </source>
</reference>
<evidence type="ECO:0000313" key="12">
    <source>
        <dbReference type="EMBL" id="VBA30185.1"/>
    </source>
</evidence>
<feature type="signal peptide" evidence="9">
    <location>
        <begin position="1"/>
        <end position="27"/>
    </location>
</feature>
<accession>A0A8E2IWV6</accession>
<evidence type="ECO:0000256" key="6">
    <source>
        <dbReference type="ARBA" id="ARBA00055273"/>
    </source>
</evidence>
<dbReference type="RefSeq" id="WP_075547609.1">
    <property type="nucleotide sequence ID" value="NZ_CADEAW010000032.1"/>
</dbReference>
<feature type="domain" description="Thioredoxin" evidence="10">
    <location>
        <begin position="46"/>
        <end position="182"/>
    </location>
</feature>
<feature type="compositionally biased region" description="Polar residues" evidence="8">
    <location>
        <begin position="24"/>
        <end position="46"/>
    </location>
</feature>
<evidence type="ECO:0000313" key="13">
    <source>
        <dbReference type="Proteomes" id="UP000192335"/>
    </source>
</evidence>
<evidence type="ECO:0000256" key="1">
    <source>
        <dbReference type="ARBA" id="ARBA00004613"/>
    </source>
</evidence>
<comment type="function">
    <text evidence="6">Disulfide oxidoreductase that catalyzes the oxidation of reduced, unfolded secreted proteins to form disulfide bonds. Despite a weak homology to thioredoxin this cannot serve as a substrate for thioredoxin reductase.</text>
</comment>
<dbReference type="InterPro" id="IPR013766">
    <property type="entry name" value="Thioredoxin_domain"/>
</dbReference>
<dbReference type="GO" id="GO:0005576">
    <property type="term" value="C:extracellular region"/>
    <property type="evidence" value="ECO:0007669"/>
    <property type="project" value="UniProtKB-SubCell"/>
</dbReference>
<dbReference type="PANTHER" id="PTHR42852">
    <property type="entry name" value="THIOL:DISULFIDE INTERCHANGE PROTEIN DSBE"/>
    <property type="match status" value="1"/>
</dbReference>
<dbReference type="InterPro" id="IPR000866">
    <property type="entry name" value="AhpC/TSA"/>
</dbReference>
<evidence type="ECO:0000256" key="2">
    <source>
        <dbReference type="ARBA" id="ARBA00008987"/>
    </source>
</evidence>
<dbReference type="EMBL" id="MWQA01000001">
    <property type="protein sequence ID" value="ORC07137.1"/>
    <property type="molecule type" value="Genomic_DNA"/>
</dbReference>
<proteinExistence type="inferred from homology"/>
<keyword evidence="5" id="KW-0676">Redox-active center</keyword>
<evidence type="ECO:0000256" key="7">
    <source>
        <dbReference type="ARBA" id="ARBA00067724"/>
    </source>
</evidence>
<feature type="chain" id="PRO_5043264561" description="Soluble secreted antigen MPT53" evidence="9">
    <location>
        <begin position="28"/>
        <end position="183"/>
    </location>
</feature>
<dbReference type="CDD" id="cd03011">
    <property type="entry name" value="TlpA_like_ScsD_MtbDsbE"/>
    <property type="match status" value="1"/>
</dbReference>
<evidence type="ECO:0000259" key="10">
    <source>
        <dbReference type="PROSITE" id="PS51352"/>
    </source>
</evidence>
<evidence type="ECO:0000313" key="14">
    <source>
        <dbReference type="Proteomes" id="UP000271464"/>
    </source>
</evidence>
<dbReference type="GO" id="GO:0016491">
    <property type="term" value="F:oxidoreductase activity"/>
    <property type="evidence" value="ECO:0007669"/>
    <property type="project" value="InterPro"/>
</dbReference>
<name>A0A8E2IWV6_9MYCO</name>
<dbReference type="Proteomes" id="UP000192335">
    <property type="component" value="Unassembled WGS sequence"/>
</dbReference>
<comment type="caution">
    <text evidence="11">The sequence shown here is derived from an EMBL/GenBank/DDBJ whole genome shotgun (WGS) entry which is preliminary data.</text>
</comment>
<organism evidence="11 13">
    <name type="scientific">Mycobacterium persicum</name>
    <dbReference type="NCBI Taxonomy" id="1487726"/>
    <lineage>
        <taxon>Bacteria</taxon>
        <taxon>Bacillati</taxon>
        <taxon>Actinomycetota</taxon>
        <taxon>Actinomycetes</taxon>
        <taxon>Mycobacteriales</taxon>
        <taxon>Mycobacteriaceae</taxon>
        <taxon>Mycobacterium</taxon>
    </lineage>
</organism>
<keyword evidence="14" id="KW-1185">Reference proteome</keyword>
<dbReference type="AlphaFoldDB" id="A0A8E2IWV6"/>
<comment type="similarity">
    <text evidence="2">Belongs to the thioredoxin family.</text>
</comment>
<dbReference type="FunFam" id="3.40.30.10:FF:000238">
    <property type="entry name" value="Soluble secreted antigen Mpt53"/>
    <property type="match status" value="1"/>
</dbReference>
<feature type="region of interest" description="Disordered" evidence="8">
    <location>
        <begin position="24"/>
        <end position="48"/>
    </location>
</feature>
<dbReference type="SUPFAM" id="SSF52833">
    <property type="entry name" value="Thioredoxin-like"/>
    <property type="match status" value="1"/>
</dbReference>
<sequence>MQRRLTASLAITAAAAMIVTACGSSGARSDPANTLTSSSSRPTGQSARVPAQLQFTAKTIDGHTFSGDSLAGRAAVLWFWTPWCPKCQHEAPIAADVAGAHPRVTFVGVAARDQVLAMQGFVDKYKLSGFIQLADTDGVIWARFGVTQQPAWAFVSANGDVDVVKGSLTQSELNERVDRLVSR</sequence>
<protein>
    <recommendedName>
        <fullName evidence="7">Soluble secreted antigen MPT53</fullName>
    </recommendedName>
</protein>
<evidence type="ECO:0000313" key="11">
    <source>
        <dbReference type="EMBL" id="ORC07137.1"/>
    </source>
</evidence>
<evidence type="ECO:0000256" key="8">
    <source>
        <dbReference type="SAM" id="MobiDB-lite"/>
    </source>
</evidence>
<evidence type="ECO:0000256" key="5">
    <source>
        <dbReference type="ARBA" id="ARBA00023284"/>
    </source>
</evidence>
<dbReference type="GeneID" id="66597954"/>
<evidence type="ECO:0000256" key="3">
    <source>
        <dbReference type="ARBA" id="ARBA00022525"/>
    </source>
</evidence>
<dbReference type="Gene3D" id="3.40.30.10">
    <property type="entry name" value="Glutaredoxin"/>
    <property type="match status" value="1"/>
</dbReference>
<comment type="subcellular location">
    <subcellularLocation>
        <location evidence="1">Secreted</location>
    </subcellularLocation>
</comment>
<dbReference type="PROSITE" id="PS51257">
    <property type="entry name" value="PROKAR_LIPOPROTEIN"/>
    <property type="match status" value="1"/>
</dbReference>
<dbReference type="OrthoDB" id="9790194at2"/>
<evidence type="ECO:0000256" key="9">
    <source>
        <dbReference type="SAM" id="SignalP"/>
    </source>
</evidence>
<reference evidence="12 14" key="2">
    <citation type="submission" date="2018-09" db="EMBL/GenBank/DDBJ databases">
        <authorList>
            <person name="Tagini F."/>
        </authorList>
    </citation>
    <scope>NUCLEOTIDE SEQUENCE [LARGE SCALE GENOMIC DNA]</scope>
    <source>
        <strain evidence="12 14">MK4</strain>
    </source>
</reference>
<dbReference type="Pfam" id="PF00578">
    <property type="entry name" value="AhpC-TSA"/>
    <property type="match status" value="1"/>
</dbReference>
<dbReference type="PANTHER" id="PTHR42852:SF17">
    <property type="entry name" value="THIOREDOXIN-LIKE PROTEIN HI_1115"/>
    <property type="match status" value="1"/>
</dbReference>
<dbReference type="InterPro" id="IPR050553">
    <property type="entry name" value="Thioredoxin_ResA/DsbE_sf"/>
</dbReference>
<dbReference type="EMBL" id="UPHM01000134">
    <property type="protein sequence ID" value="VBA30185.1"/>
    <property type="molecule type" value="Genomic_DNA"/>
</dbReference>
<dbReference type="InterPro" id="IPR036249">
    <property type="entry name" value="Thioredoxin-like_sf"/>
</dbReference>